<accession>A0A7W8D3K8</accession>
<dbReference type="GO" id="GO:0015628">
    <property type="term" value="P:protein secretion by the type II secretion system"/>
    <property type="evidence" value="ECO:0007669"/>
    <property type="project" value="TreeGrafter"/>
</dbReference>
<dbReference type="NCBIfam" id="TIGR00426">
    <property type="entry name" value="competence protein ComEA helix-hairpin-helix repeat region"/>
    <property type="match status" value="1"/>
</dbReference>
<dbReference type="Gene3D" id="1.10.150.280">
    <property type="entry name" value="AF1531-like domain"/>
    <property type="match status" value="1"/>
</dbReference>
<evidence type="ECO:0000313" key="2">
    <source>
        <dbReference type="EMBL" id="MBB5207311.1"/>
    </source>
</evidence>
<evidence type="ECO:0000313" key="3">
    <source>
        <dbReference type="Proteomes" id="UP000521199"/>
    </source>
</evidence>
<dbReference type="PANTHER" id="PTHR21180">
    <property type="entry name" value="ENDONUCLEASE/EXONUCLEASE/PHOSPHATASE FAMILY DOMAIN-CONTAINING PROTEIN 1"/>
    <property type="match status" value="1"/>
</dbReference>
<dbReference type="AlphaFoldDB" id="A0A7W8D3K8"/>
<comment type="caution">
    <text evidence="2">The sequence shown here is derived from an EMBL/GenBank/DDBJ whole genome shotgun (WGS) entry which is preliminary data.</text>
</comment>
<reference evidence="2 3" key="1">
    <citation type="submission" date="2020-08" db="EMBL/GenBank/DDBJ databases">
        <title>Genomic Encyclopedia of Type Strains, Phase IV (KMG-IV): sequencing the most valuable type-strain genomes for metagenomic binning, comparative biology and taxonomic classification.</title>
        <authorList>
            <person name="Goeker M."/>
        </authorList>
    </citation>
    <scope>NUCLEOTIDE SEQUENCE [LARGE SCALE GENOMIC DNA]</scope>
    <source>
        <strain evidence="2 3">DSM 24163</strain>
    </source>
</reference>
<keyword evidence="3" id="KW-1185">Reference proteome</keyword>
<dbReference type="EMBL" id="JACHHP010000001">
    <property type="protein sequence ID" value="MBB5207311.1"/>
    <property type="molecule type" value="Genomic_DNA"/>
</dbReference>
<dbReference type="SUPFAM" id="SSF47781">
    <property type="entry name" value="RuvA domain 2-like"/>
    <property type="match status" value="1"/>
</dbReference>
<organism evidence="2 3">
    <name type="scientific">Chiayiivirga flava</name>
    <dbReference type="NCBI Taxonomy" id="659595"/>
    <lineage>
        <taxon>Bacteria</taxon>
        <taxon>Pseudomonadati</taxon>
        <taxon>Pseudomonadota</taxon>
        <taxon>Gammaproteobacteria</taxon>
        <taxon>Lysobacterales</taxon>
        <taxon>Lysobacteraceae</taxon>
        <taxon>Chiayiivirga</taxon>
    </lineage>
</organism>
<dbReference type="InterPro" id="IPR004509">
    <property type="entry name" value="Competence_ComEA_HhH"/>
</dbReference>
<gene>
    <name evidence="2" type="ORF">HNQ52_000827</name>
</gene>
<dbReference type="Proteomes" id="UP000521199">
    <property type="component" value="Unassembled WGS sequence"/>
</dbReference>
<dbReference type="RefSeq" id="WP_183959824.1">
    <property type="nucleotide sequence ID" value="NZ_JACHHP010000001.1"/>
</dbReference>
<dbReference type="PANTHER" id="PTHR21180:SF32">
    <property type="entry name" value="ENDONUCLEASE_EXONUCLEASE_PHOSPHATASE FAMILY DOMAIN-CONTAINING PROTEIN 1"/>
    <property type="match status" value="1"/>
</dbReference>
<evidence type="ECO:0000256" key="1">
    <source>
        <dbReference type="SAM" id="SignalP"/>
    </source>
</evidence>
<dbReference type="InterPro" id="IPR051675">
    <property type="entry name" value="Endo/Exo/Phosphatase_dom_1"/>
</dbReference>
<dbReference type="InterPro" id="IPR010994">
    <property type="entry name" value="RuvA_2-like"/>
</dbReference>
<protein>
    <submittedName>
        <fullName evidence="2">Competence protein ComEA</fullName>
    </submittedName>
</protein>
<feature type="chain" id="PRO_5031384082" evidence="1">
    <location>
        <begin position="24"/>
        <end position="104"/>
    </location>
</feature>
<proteinExistence type="predicted"/>
<feature type="signal peptide" evidence="1">
    <location>
        <begin position="1"/>
        <end position="23"/>
    </location>
</feature>
<dbReference type="Pfam" id="PF12836">
    <property type="entry name" value="HHH_3"/>
    <property type="match status" value="1"/>
</dbReference>
<sequence>MNTLRIMLGSLLLSLVLALPAMAADTVDINTADAATLAAVLDGVGDAKAQAIVAYREENGPFQSVDQLAEVKGIGLKTLEKNRDRIAPIGADAPAAAPAAAKSQ</sequence>
<dbReference type="GO" id="GO:0015627">
    <property type="term" value="C:type II protein secretion system complex"/>
    <property type="evidence" value="ECO:0007669"/>
    <property type="project" value="TreeGrafter"/>
</dbReference>
<keyword evidence="1" id="KW-0732">Signal</keyword>
<name>A0A7W8D3K8_9GAMM</name>